<evidence type="ECO:0000313" key="3">
    <source>
        <dbReference type="Proteomes" id="UP001162164"/>
    </source>
</evidence>
<sequence>MNKQSPTWGLIVLLISKAGGLNKEFSQLDCDVTAGILHSQRLLAEITEMIRTSNLIHKSILNITAKNSDFEDLQFGNKLSLLTGDYLLSTCFCELSRLKNHDVNDIISACLRDLSEERFIEPRDRQNRPLPSVPLTEQREVVIPDSLNSEPLKVAEVLGNAKAEWTLRHLLDGANLLAKCCQATLLLGEHPEPFQKLGYLFGRNMALAWQAHKDLAYFEPHHSGPFSLVCAPLLFHIQHDPSYHKKILEYAENNNIDYYEIRNTVISGPGLEKTVELYRGFSSKALEVLEEFPHTEARKALANIINAL</sequence>
<dbReference type="InterPro" id="IPR008949">
    <property type="entry name" value="Isoprenoid_synthase_dom_sf"/>
</dbReference>
<feature type="signal peptide" evidence="1">
    <location>
        <begin position="1"/>
        <end position="20"/>
    </location>
</feature>
<feature type="chain" id="PRO_5046227598" description="Decaprenyl-diphosphate synthase subunit 2" evidence="1">
    <location>
        <begin position="21"/>
        <end position="308"/>
    </location>
</feature>
<keyword evidence="1" id="KW-0732">Signal</keyword>
<comment type="caution">
    <text evidence="2">The sequence shown here is derived from an EMBL/GenBank/DDBJ whole genome shotgun (WGS) entry which is preliminary data.</text>
</comment>
<evidence type="ECO:0008006" key="4">
    <source>
        <dbReference type="Google" id="ProtNLM"/>
    </source>
</evidence>
<organism evidence="2 3">
    <name type="scientific">Molorchus minor</name>
    <dbReference type="NCBI Taxonomy" id="1323400"/>
    <lineage>
        <taxon>Eukaryota</taxon>
        <taxon>Metazoa</taxon>
        <taxon>Ecdysozoa</taxon>
        <taxon>Arthropoda</taxon>
        <taxon>Hexapoda</taxon>
        <taxon>Insecta</taxon>
        <taxon>Pterygota</taxon>
        <taxon>Neoptera</taxon>
        <taxon>Endopterygota</taxon>
        <taxon>Coleoptera</taxon>
        <taxon>Polyphaga</taxon>
        <taxon>Cucujiformia</taxon>
        <taxon>Chrysomeloidea</taxon>
        <taxon>Cerambycidae</taxon>
        <taxon>Lamiinae</taxon>
        <taxon>Monochamini</taxon>
        <taxon>Molorchus</taxon>
    </lineage>
</organism>
<dbReference type="EMBL" id="JAPWTJ010000429">
    <property type="protein sequence ID" value="KAJ8978498.1"/>
    <property type="molecule type" value="Genomic_DNA"/>
</dbReference>
<evidence type="ECO:0000313" key="2">
    <source>
        <dbReference type="EMBL" id="KAJ8978498.1"/>
    </source>
</evidence>
<dbReference type="PANTHER" id="PTHR12001:SF55">
    <property type="entry name" value="ALL TRANS-POLYPRENYL-DIPHOSPHATE SYNTHASE PDSS2"/>
    <property type="match status" value="1"/>
</dbReference>
<name>A0ABQ9JJV0_9CUCU</name>
<accession>A0ABQ9JJV0</accession>
<dbReference type="Proteomes" id="UP001162164">
    <property type="component" value="Unassembled WGS sequence"/>
</dbReference>
<proteinExistence type="predicted"/>
<dbReference type="SUPFAM" id="SSF48576">
    <property type="entry name" value="Terpenoid synthases"/>
    <property type="match status" value="1"/>
</dbReference>
<evidence type="ECO:0000256" key="1">
    <source>
        <dbReference type="SAM" id="SignalP"/>
    </source>
</evidence>
<reference evidence="2" key="1">
    <citation type="journal article" date="2023" name="Insect Mol. Biol.">
        <title>Genome sequencing provides insights into the evolution of gene families encoding plant cell wall-degrading enzymes in longhorned beetles.</title>
        <authorList>
            <person name="Shin N.R."/>
            <person name="Okamura Y."/>
            <person name="Kirsch R."/>
            <person name="Pauchet Y."/>
        </authorList>
    </citation>
    <scope>NUCLEOTIDE SEQUENCE</scope>
    <source>
        <strain evidence="2">MMC_N1</strain>
    </source>
</reference>
<dbReference type="PANTHER" id="PTHR12001">
    <property type="entry name" value="GERANYLGERANYL PYROPHOSPHATE SYNTHASE"/>
    <property type="match status" value="1"/>
</dbReference>
<dbReference type="Gene3D" id="1.10.600.10">
    <property type="entry name" value="Farnesyl Diphosphate Synthase"/>
    <property type="match status" value="1"/>
</dbReference>
<protein>
    <recommendedName>
        <fullName evidence="4">Decaprenyl-diphosphate synthase subunit 2</fullName>
    </recommendedName>
</protein>
<keyword evidence="3" id="KW-1185">Reference proteome</keyword>
<gene>
    <name evidence="2" type="ORF">NQ317_002401</name>
</gene>